<dbReference type="EMBL" id="CADCXU010023729">
    <property type="protein sequence ID" value="CAB0011113.1"/>
    <property type="molecule type" value="Genomic_DNA"/>
</dbReference>
<proteinExistence type="predicted"/>
<evidence type="ECO:0000313" key="2">
    <source>
        <dbReference type="EMBL" id="CAB0011113.1"/>
    </source>
</evidence>
<dbReference type="Proteomes" id="UP000479000">
    <property type="component" value="Unassembled WGS sequence"/>
</dbReference>
<organism evidence="2 3">
    <name type="scientific">Nesidiocoris tenuis</name>
    <dbReference type="NCBI Taxonomy" id="355587"/>
    <lineage>
        <taxon>Eukaryota</taxon>
        <taxon>Metazoa</taxon>
        <taxon>Ecdysozoa</taxon>
        <taxon>Arthropoda</taxon>
        <taxon>Hexapoda</taxon>
        <taxon>Insecta</taxon>
        <taxon>Pterygota</taxon>
        <taxon>Neoptera</taxon>
        <taxon>Paraneoptera</taxon>
        <taxon>Hemiptera</taxon>
        <taxon>Heteroptera</taxon>
        <taxon>Panheteroptera</taxon>
        <taxon>Cimicomorpha</taxon>
        <taxon>Miridae</taxon>
        <taxon>Dicyphina</taxon>
        <taxon>Nesidiocoris</taxon>
    </lineage>
</organism>
<evidence type="ECO:0000313" key="3">
    <source>
        <dbReference type="Proteomes" id="UP000479000"/>
    </source>
</evidence>
<protein>
    <submittedName>
        <fullName evidence="2">Uncharacterized protein</fullName>
    </submittedName>
</protein>
<keyword evidence="3" id="KW-1185">Reference proteome</keyword>
<evidence type="ECO:0000256" key="1">
    <source>
        <dbReference type="SAM" id="MobiDB-lite"/>
    </source>
</evidence>
<feature type="region of interest" description="Disordered" evidence="1">
    <location>
        <begin position="1"/>
        <end position="40"/>
    </location>
</feature>
<sequence>MERRSGGAEDNGVDPGGICRNPVETATPVRQKDPPPPPGIRDWTLIRAIVFSVNRENFYFTVKQNPKQTRMFDSCASGNMKQIASQAPRFTNTTTSDKATQELSWNHSYGIKYNNLMNGEHLNLTNLYGGARTGVIARKYARRRRFLTNFILKDAPYRRPLLFIDCRQAYKPEYNWNSSRITSPTCFIRLQGGKRYWQAVPPLKFGQPIQNGSLPVKRAYNRIVNYAIGTSTASTVSSVNTCSTNNGTNVQFVTPHWSKLYKPLDMRRRLGGKRRTDSNKLFNGILIFVITPKFKGLMAILLGQSRKHEKTFKAKVLKAAIICFQASAKQNSKIAQIPSQPKCPY</sequence>
<dbReference type="AlphaFoldDB" id="A0A6H5HCM1"/>
<gene>
    <name evidence="2" type="ORF">NTEN_LOCUS16106</name>
</gene>
<name>A0A6H5HCM1_9HEMI</name>
<reference evidence="2 3" key="1">
    <citation type="submission" date="2020-02" db="EMBL/GenBank/DDBJ databases">
        <authorList>
            <person name="Ferguson B K."/>
        </authorList>
    </citation>
    <scope>NUCLEOTIDE SEQUENCE [LARGE SCALE GENOMIC DNA]</scope>
</reference>
<accession>A0A6H5HCM1</accession>